<evidence type="ECO:0000313" key="20">
    <source>
        <dbReference type="Proteomes" id="UP000050139"/>
    </source>
</evidence>
<dbReference type="Proteomes" id="UP000039217">
    <property type="component" value="Unassembled WGS sequence"/>
</dbReference>
<dbReference type="PATRIC" id="fig|1773.211.peg.1047"/>
<evidence type="ECO:0000313" key="19">
    <source>
        <dbReference type="Proteomes" id="UP000049023"/>
    </source>
</evidence>
<dbReference type="EMBL" id="JAGIZI010000039">
    <property type="protein sequence ID" value="MBP0685095.1"/>
    <property type="molecule type" value="Genomic_DNA"/>
</dbReference>
<evidence type="ECO:0000313" key="22">
    <source>
        <dbReference type="Proteomes" id="UP000189452"/>
    </source>
</evidence>
<dbReference type="Gene3D" id="3.30.750.24">
    <property type="entry name" value="STAS domain"/>
    <property type="match status" value="1"/>
</dbReference>
<dbReference type="OMA" id="GCCAFAV"/>
<evidence type="ECO:0000256" key="2">
    <source>
        <dbReference type="RuleBase" id="RU003749"/>
    </source>
</evidence>
<dbReference type="Proteomes" id="UP000050164">
    <property type="component" value="Unassembled WGS sequence"/>
</dbReference>
<reference evidence="14 24" key="8">
    <citation type="submission" date="2018-08" db="EMBL/GenBank/DDBJ databases">
        <authorList>
            <person name="Fokvardsen B D."/>
            <person name="Norman A."/>
        </authorList>
    </citation>
    <scope>NUCLEOTIDE SEQUENCE [LARGE SCALE GENOMIC DNA]</scope>
    <source>
        <strain evidence="14 24">DKC2</strain>
    </source>
</reference>
<dbReference type="SMR" id="A0A045IH90"/>
<dbReference type="Pfam" id="PF01740">
    <property type="entry name" value="STAS"/>
    <property type="match status" value="1"/>
</dbReference>
<reference evidence="15 16" key="2">
    <citation type="submission" date="2015-03" db="EMBL/GenBank/DDBJ databases">
        <authorList>
            <consortium name="Pathogen Informatics"/>
        </authorList>
    </citation>
    <scope>NUCLEOTIDE SEQUENCE [LARGE SCALE GENOMIC DNA]</scope>
    <source>
        <strain evidence="5 21">Bir 185</strain>
        <strain evidence="6 19">Bir 187</strain>
        <strain evidence="4 17">C09601061</strain>
        <strain evidence="8 16">D00501624</strain>
        <strain evidence="15">K00500041</strain>
        <strain evidence="10 18">P00601463</strain>
    </source>
</reference>
<reference evidence="13 23" key="5">
    <citation type="journal article" date="2017" name="N. Engl. J. Med.">
        <title>Transmission of Extensively Drug-Resistant Tuberculosis in South Africa.</title>
        <authorList>
            <person name="Shah N.S."/>
            <person name="Auld S.C."/>
            <person name="Brust J.C."/>
            <person name="Mathema B."/>
            <person name="Ismail N."/>
            <person name="Moodley P."/>
            <person name="Mlisana K."/>
            <person name="Allana S."/>
            <person name="Campbell A."/>
            <person name="Mthiyane T."/>
            <person name="Morris N."/>
            <person name="Mpangase P."/>
            <person name="van der Meulen H."/>
            <person name="Omar S.V."/>
            <person name="Brown T.S."/>
            <person name="Narechania A."/>
            <person name="Shaskina E."/>
            <person name="Kapwata T."/>
            <person name="Kreiswirth B."/>
            <person name="Gandhi N.R."/>
        </authorList>
    </citation>
    <scope>NUCLEOTIDE SEQUENCE [LARGE SCALE GENOMIC DNA]</scope>
    <source>
        <strain evidence="13 23">32301_S10</strain>
    </source>
</reference>
<evidence type="ECO:0000313" key="24">
    <source>
        <dbReference type="Proteomes" id="UP000300237"/>
    </source>
</evidence>
<dbReference type="EMBL" id="QTBD01000163">
    <property type="protein sequence ID" value="REQ50794.1"/>
    <property type="molecule type" value="Genomic_DNA"/>
</dbReference>
<proteinExistence type="inferred from homology"/>
<evidence type="ECO:0000313" key="5">
    <source>
        <dbReference type="EMBL" id="CKS29448.1"/>
    </source>
</evidence>
<dbReference type="STRING" id="115862.BBG46_13835"/>
<evidence type="ECO:0000313" key="6">
    <source>
        <dbReference type="EMBL" id="CKS37137.1"/>
    </source>
</evidence>
<evidence type="ECO:0000313" key="14">
    <source>
        <dbReference type="EMBL" id="VCU50924.1"/>
    </source>
</evidence>
<dbReference type="InterPro" id="IPR036513">
    <property type="entry name" value="STAS_dom_sf"/>
</dbReference>
<dbReference type="Proteomes" id="UP000046680">
    <property type="component" value="Unassembled WGS sequence"/>
</dbReference>
<dbReference type="CDD" id="cd07043">
    <property type="entry name" value="STAS_anti-anti-sigma_factors"/>
    <property type="match status" value="1"/>
</dbReference>
<evidence type="ECO:0000313" key="16">
    <source>
        <dbReference type="Proteomes" id="UP000039217"/>
    </source>
</evidence>
<reference evidence="7 20" key="1">
    <citation type="submission" date="2015-03" db="EMBL/GenBank/DDBJ databases">
        <authorList>
            <consortium name="Pathogen Informatics"/>
            <person name="Murphy D."/>
        </authorList>
    </citation>
    <scope>NUCLEOTIDE SEQUENCE [LARGE SCALE GENOMIC DNA]</scope>
    <source>
        <strain evidence="7 20">0268S</strain>
    </source>
</reference>
<dbReference type="SUPFAM" id="SSF52091">
    <property type="entry name" value="SpoIIaa-like"/>
    <property type="match status" value="1"/>
</dbReference>
<gene>
    <name evidence="5" type="primary">rsbV_2</name>
    <name evidence="8" type="synonym">rsbV_1</name>
    <name evidence="12" type="synonym">rsfA_3</name>
    <name evidence="12" type="ORF">A4S10_02764</name>
    <name evidence="14" type="ORF">DKC2_2776</name>
    <name evidence="13" type="ORF">DSJ38_13825</name>
    <name evidence="4" type="ORF">ERS007657_03390</name>
    <name evidence="8" type="ORF">ERS007661_00752</name>
    <name evidence="9" type="ORF">ERS007703_03016</name>
    <name evidence="10" type="ORF">ERS007741_02042</name>
    <name evidence="5" type="ORF">ERS027659_02898</name>
    <name evidence="6" type="ORF">ERS027661_02985</name>
    <name evidence="7" type="ORF">ERS094118_03754</name>
    <name evidence="11" type="ORF">J8J21_18685</name>
</gene>
<dbReference type="EMBL" id="CQQC01000165">
    <property type="protein sequence ID" value="CNU48856.1"/>
    <property type="molecule type" value="Genomic_DNA"/>
</dbReference>
<evidence type="ECO:0000313" key="7">
    <source>
        <dbReference type="EMBL" id="CLW97995.1"/>
    </source>
</evidence>
<dbReference type="EMBL" id="CNFU01000709">
    <property type="protein sequence ID" value="CKS37137.1"/>
    <property type="molecule type" value="Genomic_DNA"/>
</dbReference>
<dbReference type="Proteomes" id="UP000256381">
    <property type="component" value="Unassembled WGS sequence"/>
</dbReference>
<evidence type="ECO:0000313" key="25">
    <source>
        <dbReference type="Proteomes" id="UP000671119"/>
    </source>
</evidence>
<evidence type="ECO:0000313" key="15">
    <source>
        <dbReference type="Proteomes" id="UP000038802"/>
    </source>
</evidence>
<dbReference type="FunFam" id="3.30.750.24:FF:000032">
    <property type="entry name" value="Anti-sigma factor antagonist"/>
    <property type="match status" value="1"/>
</dbReference>
<dbReference type="EMBL" id="LWDQ01000001">
    <property type="protein sequence ID" value="OMH60584.1"/>
    <property type="molecule type" value="Genomic_DNA"/>
</dbReference>
<dbReference type="PANTHER" id="PTHR33495">
    <property type="entry name" value="ANTI-SIGMA FACTOR ANTAGONIST TM_1081-RELATED-RELATED"/>
    <property type="match status" value="1"/>
</dbReference>
<dbReference type="EMBL" id="CGCX01001622">
    <property type="protein sequence ID" value="CFR98484.1"/>
    <property type="molecule type" value="Genomic_DNA"/>
</dbReference>
<dbReference type="RefSeq" id="WP_003413657.1">
    <property type="nucleotide sequence ID" value="NZ_AP017901.1"/>
</dbReference>
<evidence type="ECO:0000313" key="9">
    <source>
        <dbReference type="EMBL" id="COW19263.1"/>
    </source>
</evidence>
<dbReference type="Proteomes" id="UP000300237">
    <property type="component" value="Chromosome"/>
</dbReference>
<evidence type="ECO:0000313" key="10">
    <source>
        <dbReference type="EMBL" id="COW27623.1"/>
    </source>
</evidence>
<dbReference type="EMBL" id="CSAE01000374">
    <property type="protein sequence ID" value="COW19263.1"/>
    <property type="molecule type" value="Genomic_DNA"/>
</dbReference>
<dbReference type="GeneID" id="45426643"/>
<reference evidence="11 25" key="9">
    <citation type="submission" date="2021-03" db="EMBL/GenBank/DDBJ databases">
        <title>Whole Genome Sequencing of Mycobacterium tuberculosis clinical isolates from Arunachal Pradesh, India.</title>
        <authorList>
            <person name="Singh S."/>
            <person name="Mudliar S.R."/>
            <person name="Kulsum U."/>
            <person name="Rufai S.B."/>
            <person name="Singh P.K."/>
            <person name="Umpo M."/>
            <person name="Nyori M."/>
        </authorList>
    </citation>
    <scope>NUCLEOTIDE SEQUENCE [LARGE SCALE GENOMIC DNA]</scope>
    <source>
        <strain evidence="11 25">OMICS/BPL/0142/20/SP</strain>
    </source>
</reference>
<dbReference type="Proteomes" id="UP000048600">
    <property type="component" value="Unassembled WGS sequence"/>
</dbReference>
<dbReference type="AlphaFoldDB" id="A0A045IH90"/>
<evidence type="ECO:0000313" key="11">
    <source>
        <dbReference type="EMBL" id="MBP0685095.1"/>
    </source>
</evidence>
<evidence type="ECO:0000256" key="1">
    <source>
        <dbReference type="ARBA" id="ARBA00009013"/>
    </source>
</evidence>
<reference evidence="9" key="3">
    <citation type="submission" date="2015-03" db="EMBL/GenBank/DDBJ databases">
        <authorList>
            <person name="Murphy D."/>
        </authorList>
    </citation>
    <scope>NUCLEOTIDE SEQUENCE [LARGE SCALE GENOMIC DNA]</scope>
    <source>
        <strain evidence="9">K00500041</strain>
    </source>
</reference>
<dbReference type="EMBL" id="CNFT01000762">
    <property type="protein sequence ID" value="CKS29448.1"/>
    <property type="molecule type" value="Genomic_DNA"/>
</dbReference>
<dbReference type="PROSITE" id="PS50801">
    <property type="entry name" value="STAS"/>
    <property type="match status" value="1"/>
</dbReference>
<evidence type="ECO:0000313" key="23">
    <source>
        <dbReference type="Proteomes" id="UP000256381"/>
    </source>
</evidence>
<dbReference type="NCBIfam" id="TIGR00377">
    <property type="entry name" value="ant_ant_sig"/>
    <property type="match status" value="1"/>
</dbReference>
<evidence type="ECO:0000313" key="13">
    <source>
        <dbReference type="EMBL" id="REQ50794.1"/>
    </source>
</evidence>
<reference evidence="12 22" key="6">
    <citation type="submission" date="2017-02" db="EMBL/GenBank/DDBJ databases">
        <title>Protein polymorphisms may explain contrasting epidemiological fitness of two variants of a multidrug-resistant Mycobacterium tuberculosis strain.</title>
        <authorList>
            <person name="Bigi M.M."/>
            <person name="Lopez B."/>
            <person name="Blanco F.C."/>
            <person name="Sasiain M.C."/>
            <person name="De La Barrera S."/>
            <person name="Ritacco V."/>
            <person name="Bigi F."/>
            <person name="Soria M.A."/>
        </authorList>
    </citation>
    <scope>NUCLEOTIDE SEQUENCE [LARGE SCALE GENOMIC DNA]</scope>
    <source>
        <strain evidence="12 22">6548</strain>
    </source>
</reference>
<dbReference type="PANTHER" id="PTHR33495:SF2">
    <property type="entry name" value="ANTI-SIGMA FACTOR ANTAGONIST TM_1081-RELATED"/>
    <property type="match status" value="1"/>
</dbReference>
<name>A0A045IH90_MYCTX</name>
<reference evidence="13" key="7">
    <citation type="submission" date="2018-07" db="EMBL/GenBank/DDBJ databases">
        <authorList>
            <person name="Shah S."/>
            <person name="Brown T."/>
            <person name="Auld S."/>
            <person name="Bratton K."/>
            <person name="Narechania A."/>
            <person name="Mathema B."/>
            <person name="Gandhi N."/>
        </authorList>
    </citation>
    <scope>NUCLEOTIDE SEQUENCE</scope>
    <source>
        <strain evidence="13">32301_S10</strain>
    </source>
</reference>
<dbReference type="EMBL" id="COPH01000039">
    <property type="protein sequence ID" value="CLW97995.1"/>
    <property type="molecule type" value="Genomic_DNA"/>
</dbReference>
<reference evidence="12 22" key="4">
    <citation type="submission" date="2016-04" db="EMBL/GenBank/DDBJ databases">
        <authorList>
            <person name="Bigi M."/>
            <person name="Bigi F."/>
            <person name="Soria M.A."/>
        </authorList>
    </citation>
    <scope>NUCLEOTIDE SEQUENCE [LARGE SCALE GENOMIC DNA]</scope>
    <source>
        <strain evidence="12 22">6548</strain>
    </source>
</reference>
<evidence type="ECO:0000313" key="21">
    <source>
        <dbReference type="Proteomes" id="UP000050164"/>
    </source>
</evidence>
<dbReference type="InterPro" id="IPR003658">
    <property type="entry name" value="Anti-sigma_ant"/>
</dbReference>
<evidence type="ECO:0000313" key="12">
    <source>
        <dbReference type="EMBL" id="OMH60584.1"/>
    </source>
</evidence>
<evidence type="ECO:0000313" key="18">
    <source>
        <dbReference type="Proteomes" id="UP000048600"/>
    </source>
</evidence>
<dbReference type="InterPro" id="IPR002645">
    <property type="entry name" value="STAS_dom"/>
</dbReference>
<evidence type="ECO:0000313" key="8">
    <source>
        <dbReference type="EMBL" id="CNU48856.1"/>
    </source>
</evidence>
<dbReference type="Proteomes" id="UP000189452">
    <property type="component" value="Chromosome"/>
</dbReference>
<evidence type="ECO:0000259" key="3">
    <source>
        <dbReference type="PROSITE" id="PS50801"/>
    </source>
</evidence>
<dbReference type="Proteomes" id="UP000049023">
    <property type="component" value="Unassembled WGS sequence"/>
</dbReference>
<sequence length="148" mass="15420">MGLITTEPRSSPHPLSPRLVHELGDPHSTLRATTDGSGAALLIHAGGEIDGRNEHLWRQLVTEAAAGVTAPGPLIVDVTGLDFMGCCAFAALADEAQRCRCRGIDLRLVSHQPIVARIAEAGGLSRVLPIYPTVDTALGKGTAGPARC</sequence>
<accession>A0A045IH90</accession>
<protein>
    <recommendedName>
        <fullName evidence="2">Anti-sigma factor antagonist</fullName>
    </recommendedName>
</protein>
<organism evidence="5 21">
    <name type="scientific">Mycobacterium tuberculosis</name>
    <dbReference type="NCBI Taxonomy" id="1773"/>
    <lineage>
        <taxon>Bacteria</taxon>
        <taxon>Bacillati</taxon>
        <taxon>Actinomycetota</taxon>
        <taxon>Actinomycetes</taxon>
        <taxon>Mycobacteriales</taxon>
        <taxon>Mycobacteriaceae</taxon>
        <taxon>Mycobacterium</taxon>
        <taxon>Mycobacterium tuberculosis complex</taxon>
    </lineage>
</organism>
<comment type="similarity">
    <text evidence="1 2">Belongs to the anti-sigma-factor antagonist family.</text>
</comment>
<evidence type="ECO:0000313" key="17">
    <source>
        <dbReference type="Proteomes" id="UP000046680"/>
    </source>
</evidence>
<dbReference type="Proteomes" id="UP000671119">
    <property type="component" value="Unassembled WGS sequence"/>
</dbReference>
<dbReference type="Proteomes" id="UP000038802">
    <property type="component" value="Unassembled WGS sequence"/>
</dbReference>
<dbReference type="GO" id="GO:0043856">
    <property type="term" value="F:anti-sigma factor antagonist activity"/>
    <property type="evidence" value="ECO:0007669"/>
    <property type="project" value="InterPro"/>
</dbReference>
<dbReference type="EMBL" id="CHKL01000209">
    <property type="protein sequence ID" value="COW27623.1"/>
    <property type="molecule type" value="Genomic_DNA"/>
</dbReference>
<dbReference type="Proteomes" id="UP000050139">
    <property type="component" value="Unassembled WGS sequence"/>
</dbReference>
<feature type="domain" description="STAS" evidence="3">
    <location>
        <begin position="30"/>
        <end position="141"/>
    </location>
</feature>
<evidence type="ECO:0000313" key="4">
    <source>
        <dbReference type="EMBL" id="CFR98484.1"/>
    </source>
</evidence>
<dbReference type="EMBL" id="LR027516">
    <property type="protein sequence ID" value="VCU50924.1"/>
    <property type="molecule type" value="Genomic_DNA"/>
</dbReference>